<sequence>FNPSSLVLTSLVLRDLEFTCTELRCCTGAGGKHSWVFPDKPSAHSQELDSRCTCCSRNVHAGGRHRAIATPLMDQVLLRGVERFDLGAEAIQQMKEEAYIQMAGGLSCDGCWQFTGLTGCVRLVHERSGTDPDQLGEGILCDG</sequence>
<organism evidence="1 2">
    <name type="scientific">Batillaria attramentaria</name>
    <dbReference type="NCBI Taxonomy" id="370345"/>
    <lineage>
        <taxon>Eukaryota</taxon>
        <taxon>Metazoa</taxon>
        <taxon>Spiralia</taxon>
        <taxon>Lophotrochozoa</taxon>
        <taxon>Mollusca</taxon>
        <taxon>Gastropoda</taxon>
        <taxon>Caenogastropoda</taxon>
        <taxon>Sorbeoconcha</taxon>
        <taxon>Cerithioidea</taxon>
        <taxon>Batillariidae</taxon>
        <taxon>Batillaria</taxon>
    </lineage>
</organism>
<gene>
    <name evidence="1" type="ORF">BaRGS_00018727</name>
</gene>
<evidence type="ECO:0000313" key="2">
    <source>
        <dbReference type="Proteomes" id="UP001519460"/>
    </source>
</evidence>
<protein>
    <submittedName>
        <fullName evidence="1">Uncharacterized protein</fullName>
    </submittedName>
</protein>
<keyword evidence="2" id="KW-1185">Reference proteome</keyword>
<dbReference type="EMBL" id="JACVVK020000131">
    <property type="protein sequence ID" value="KAK7490027.1"/>
    <property type="molecule type" value="Genomic_DNA"/>
</dbReference>
<feature type="non-terminal residue" evidence="1">
    <location>
        <position position="1"/>
    </location>
</feature>
<proteinExistence type="predicted"/>
<dbReference type="AlphaFoldDB" id="A0ABD0KSD0"/>
<comment type="caution">
    <text evidence="1">The sequence shown here is derived from an EMBL/GenBank/DDBJ whole genome shotgun (WGS) entry which is preliminary data.</text>
</comment>
<dbReference type="Proteomes" id="UP001519460">
    <property type="component" value="Unassembled WGS sequence"/>
</dbReference>
<name>A0ABD0KSD0_9CAEN</name>
<accession>A0ABD0KSD0</accession>
<evidence type="ECO:0000313" key="1">
    <source>
        <dbReference type="EMBL" id="KAK7490027.1"/>
    </source>
</evidence>
<reference evidence="1 2" key="1">
    <citation type="journal article" date="2023" name="Sci. Data">
        <title>Genome assembly of the Korean intertidal mud-creeper Batillaria attramentaria.</title>
        <authorList>
            <person name="Patra A.K."/>
            <person name="Ho P.T."/>
            <person name="Jun S."/>
            <person name="Lee S.J."/>
            <person name="Kim Y."/>
            <person name="Won Y.J."/>
        </authorList>
    </citation>
    <scope>NUCLEOTIDE SEQUENCE [LARGE SCALE GENOMIC DNA]</scope>
    <source>
        <strain evidence="1">Wonlab-2016</strain>
    </source>
</reference>